<protein>
    <submittedName>
        <fullName evidence="1">Uncharacterized protein</fullName>
    </submittedName>
</protein>
<evidence type="ECO:0000313" key="1">
    <source>
        <dbReference type="EMBL" id="NVN31882.1"/>
    </source>
</evidence>
<name>A0A850NWP5_9PROT</name>
<proteinExistence type="predicted"/>
<feature type="non-terminal residue" evidence="1">
    <location>
        <position position="1"/>
    </location>
</feature>
<evidence type="ECO:0000313" key="2">
    <source>
        <dbReference type="Proteomes" id="UP000565205"/>
    </source>
</evidence>
<dbReference type="AlphaFoldDB" id="A0A850NWP5"/>
<organism evidence="1 2">
    <name type="scientific">Endobacter medicaginis</name>
    <dbReference type="NCBI Taxonomy" id="1181271"/>
    <lineage>
        <taxon>Bacteria</taxon>
        <taxon>Pseudomonadati</taxon>
        <taxon>Pseudomonadota</taxon>
        <taxon>Alphaproteobacteria</taxon>
        <taxon>Acetobacterales</taxon>
        <taxon>Acetobacteraceae</taxon>
        <taxon>Endobacter</taxon>
    </lineage>
</organism>
<reference evidence="1 2" key="1">
    <citation type="submission" date="2020-06" db="EMBL/GenBank/DDBJ databases">
        <title>Description of novel acetic acid bacteria.</title>
        <authorList>
            <person name="Sombolestani A."/>
        </authorList>
    </citation>
    <scope>NUCLEOTIDE SEQUENCE [LARGE SCALE GENOMIC DNA]</scope>
    <source>
        <strain evidence="1 2">LMG 26838</strain>
    </source>
</reference>
<dbReference type="Proteomes" id="UP000565205">
    <property type="component" value="Unassembled WGS sequence"/>
</dbReference>
<comment type="caution">
    <text evidence="1">The sequence shown here is derived from an EMBL/GenBank/DDBJ whole genome shotgun (WGS) entry which is preliminary data.</text>
</comment>
<accession>A0A850NWP5</accession>
<gene>
    <name evidence="1" type="ORF">HUK83_16265</name>
</gene>
<sequence length="47" mass="4816">ACGGFGAAVYAALLLASWGAAGMPEGLEATVWRLGRSLALRLRPRSA</sequence>
<dbReference type="EMBL" id="JABXXQ010000537">
    <property type="protein sequence ID" value="NVN31882.1"/>
    <property type="molecule type" value="Genomic_DNA"/>
</dbReference>